<evidence type="ECO:0000313" key="1">
    <source>
        <dbReference type="EMBL" id="QHT90559.1"/>
    </source>
</evidence>
<proteinExistence type="predicted"/>
<dbReference type="AlphaFoldDB" id="A0A6C0ICS5"/>
<dbReference type="EMBL" id="MN740155">
    <property type="protein sequence ID" value="QHT90559.1"/>
    <property type="molecule type" value="Genomic_DNA"/>
</dbReference>
<protein>
    <recommendedName>
        <fullName evidence="2">J domain-containing protein</fullName>
    </recommendedName>
</protein>
<reference evidence="1" key="1">
    <citation type="journal article" date="2020" name="Nature">
        <title>Giant virus diversity and host interactions through global metagenomics.</title>
        <authorList>
            <person name="Schulz F."/>
            <person name="Roux S."/>
            <person name="Paez-Espino D."/>
            <person name="Jungbluth S."/>
            <person name="Walsh D.A."/>
            <person name="Denef V.J."/>
            <person name="McMahon K.D."/>
            <person name="Konstantinidis K.T."/>
            <person name="Eloe-Fadrosh E.A."/>
            <person name="Kyrpides N.C."/>
            <person name="Woyke T."/>
        </authorList>
    </citation>
    <scope>NUCLEOTIDE SEQUENCE</scope>
    <source>
        <strain evidence="1">GVMAG-M-3300023184-68</strain>
    </source>
</reference>
<evidence type="ECO:0008006" key="2">
    <source>
        <dbReference type="Google" id="ProtNLM"/>
    </source>
</evidence>
<sequence>MCDFFIIIVIIICYKNCTFRHIIYNIVYEYNQIRTTVVKCYTHVKYSILHSMNPKSHNLNLQMYSFQEILGLFHLENQSTLSDQNMKDAKSIVLKMHPDKSRLPSQYFIFYKRAFEILVDFYQNQTKTQQPVPTEKIEYESKGKGIGNGHNRSTNHQIQSVIDNMEKKEFQHKFNQLFEDNMLNTQKILQKQEQHKWFTQDQEDMNQDTNMTGTIHDKFEKIKLKQSSTHLAKYTGVQHVYSSGVNSGNLYEDDDGDGENTSYISSDPFGKLKYDDLRKVHKDQTIFAVSEHDLQKIPQYSSTDHLQTTRAQQNLTPMNKAESTRILENQEKSWQQQFMKKEYASKLQTMQYEEKSKTVMSHFLHLTNS</sequence>
<accession>A0A6C0ICS5</accession>
<organism evidence="1">
    <name type="scientific">viral metagenome</name>
    <dbReference type="NCBI Taxonomy" id="1070528"/>
    <lineage>
        <taxon>unclassified sequences</taxon>
        <taxon>metagenomes</taxon>
        <taxon>organismal metagenomes</taxon>
    </lineage>
</organism>
<name>A0A6C0ICS5_9ZZZZ</name>